<dbReference type="InterPro" id="IPR019734">
    <property type="entry name" value="TPR_rpt"/>
</dbReference>
<evidence type="ECO:0000313" key="5">
    <source>
        <dbReference type="EMBL" id="ONK27200.1"/>
    </source>
</evidence>
<dbReference type="PANTHER" id="PTHR45586">
    <property type="entry name" value="TPR REPEAT-CONTAINING PROTEIN PA4667"/>
    <property type="match status" value="1"/>
</dbReference>
<dbReference type="Pfam" id="PF13432">
    <property type="entry name" value="TPR_16"/>
    <property type="match status" value="1"/>
</dbReference>
<dbReference type="SUPFAM" id="SSF48452">
    <property type="entry name" value="TPR-like"/>
    <property type="match status" value="2"/>
</dbReference>
<feature type="repeat" description="TPR" evidence="3">
    <location>
        <begin position="167"/>
        <end position="200"/>
    </location>
</feature>
<evidence type="ECO:0000256" key="3">
    <source>
        <dbReference type="PROSITE-ProRule" id="PRU00339"/>
    </source>
</evidence>
<evidence type="ECO:0008006" key="8">
    <source>
        <dbReference type="Google" id="ProtNLM"/>
    </source>
</evidence>
<dbReference type="PANTHER" id="PTHR45586:SF1">
    <property type="entry name" value="LIPOPOLYSACCHARIDE ASSEMBLY PROTEIN B"/>
    <property type="match status" value="1"/>
</dbReference>
<dbReference type="RefSeq" id="WP_076996576.1">
    <property type="nucleotide sequence ID" value="NZ_MSPR01000017.1"/>
</dbReference>
<sequence length="409" mass="47096">MKNSEKMLFYLEQQDLQKAMSYFQQALESDSDEVLLELAAYLESIGFLPQAKEIYLRLLEGYPELAIQLAQIANEDGSVEEAFGYLEMIAPDSPAYLEALVVKADLYQSEGLTDVAREKLLEASRLSDSPVIVFGLAELDLELQEYKEAIRYYAQLDHQEIQEWTGVSIYQRIGLAYASLGKFEVAIEFLEKSVELVYDDQTVFELATLLLDQGLYQKSALYFKQLDALNPEFEGYEYAYAQALHGEHQLTEARDMLAKGLNKNEYDPALLLLASQYAYEDHDVTAAEAYLLQAKRDSEDENEIVLRLSNLYLEQERYEEAISLYSEEVDHVLAIWNIARAYQALEHDEEAQALFEQIRQDLAENPEFLVDYIELLRQLGDMQEAKDLAKRYLELVPDDLLMQEFYNQG</sequence>
<dbReference type="PROSITE" id="PS50005">
    <property type="entry name" value="TPR"/>
    <property type="match status" value="1"/>
</dbReference>
<keyword evidence="7" id="KW-1185">Reference proteome</keyword>
<dbReference type="Pfam" id="PF14559">
    <property type="entry name" value="TPR_19"/>
    <property type="match status" value="1"/>
</dbReference>
<dbReference type="Proteomes" id="UP000188600">
    <property type="component" value="Unassembled WGS sequence"/>
</dbReference>
<evidence type="ECO:0000313" key="6">
    <source>
        <dbReference type="Proteomes" id="UP000188600"/>
    </source>
</evidence>
<keyword evidence="2 3" id="KW-0802">TPR repeat</keyword>
<evidence type="ECO:0000256" key="2">
    <source>
        <dbReference type="ARBA" id="ARBA00022803"/>
    </source>
</evidence>
<reference evidence="6 7" key="1">
    <citation type="submission" date="2016-12" db="EMBL/GenBank/DDBJ databases">
        <authorList>
            <person name="Gulvik C.A."/>
        </authorList>
    </citation>
    <scope>NUCLEOTIDE SEQUENCE [LARGE SCALE GENOMIC DNA]</scope>
    <source>
        <strain evidence="5 7">12-5202</strain>
        <strain evidence="4 6">12-5291</strain>
    </source>
</reference>
<name>A0AB36JQZ3_9STRE</name>
<accession>A0AB36JQZ3</accession>
<evidence type="ECO:0000313" key="4">
    <source>
        <dbReference type="EMBL" id="ONK25523.1"/>
    </source>
</evidence>
<proteinExistence type="predicted"/>
<keyword evidence="1" id="KW-0677">Repeat</keyword>
<protein>
    <recommendedName>
        <fullName evidence="8">Tetratricopeptide repeat protein</fullName>
    </recommendedName>
</protein>
<evidence type="ECO:0000313" key="7">
    <source>
        <dbReference type="Proteomes" id="UP000188946"/>
    </source>
</evidence>
<comment type="caution">
    <text evidence="4">The sequence shown here is derived from an EMBL/GenBank/DDBJ whole genome shotgun (WGS) entry which is preliminary data.</text>
</comment>
<dbReference type="Pfam" id="PF13181">
    <property type="entry name" value="TPR_8"/>
    <property type="match status" value="2"/>
</dbReference>
<dbReference type="EMBL" id="MSPT01000026">
    <property type="protein sequence ID" value="ONK25523.1"/>
    <property type="molecule type" value="Genomic_DNA"/>
</dbReference>
<organism evidence="4 6">
    <name type="scientific">Streptococcus azizii</name>
    <dbReference type="NCBI Taxonomy" id="1579424"/>
    <lineage>
        <taxon>Bacteria</taxon>
        <taxon>Bacillati</taxon>
        <taxon>Bacillota</taxon>
        <taxon>Bacilli</taxon>
        <taxon>Lactobacillales</taxon>
        <taxon>Streptococcaceae</taxon>
        <taxon>Streptococcus</taxon>
    </lineage>
</organism>
<dbReference type="Gene3D" id="1.25.40.10">
    <property type="entry name" value="Tetratricopeptide repeat domain"/>
    <property type="match status" value="3"/>
</dbReference>
<dbReference type="EMBL" id="MSPR01000017">
    <property type="protein sequence ID" value="ONK27200.1"/>
    <property type="molecule type" value="Genomic_DNA"/>
</dbReference>
<gene>
    <name evidence="5" type="ORF">BVE84_08320</name>
    <name evidence="4" type="ORF">BVE86_10070</name>
</gene>
<evidence type="ECO:0000256" key="1">
    <source>
        <dbReference type="ARBA" id="ARBA00022737"/>
    </source>
</evidence>
<dbReference type="Proteomes" id="UP000188946">
    <property type="component" value="Unassembled WGS sequence"/>
</dbReference>
<dbReference type="InterPro" id="IPR051012">
    <property type="entry name" value="CellSynth/LPSAsmb/PSIAsmb"/>
</dbReference>
<dbReference type="AlphaFoldDB" id="A0AB36JQZ3"/>
<dbReference type="InterPro" id="IPR011990">
    <property type="entry name" value="TPR-like_helical_dom_sf"/>
</dbReference>